<dbReference type="PANTHER" id="PTHR42705:SF2">
    <property type="entry name" value="BIFUNCTIONAL NON-HOMOLOGOUS END JOINING PROTEIN LIGD"/>
    <property type="match status" value="1"/>
</dbReference>
<dbReference type="Gene3D" id="2.40.50.140">
    <property type="entry name" value="Nucleic acid-binding proteins"/>
    <property type="match status" value="1"/>
</dbReference>
<evidence type="ECO:0000313" key="23">
    <source>
        <dbReference type="EMBL" id="TMQ51635.1"/>
    </source>
</evidence>
<dbReference type="Pfam" id="PF13298">
    <property type="entry name" value="LigD_N"/>
    <property type="match status" value="1"/>
</dbReference>
<evidence type="ECO:0000256" key="5">
    <source>
        <dbReference type="ARBA" id="ARBA00022695"/>
    </source>
</evidence>
<dbReference type="NCBIfam" id="TIGR02778">
    <property type="entry name" value="ligD_pol"/>
    <property type="match status" value="1"/>
</dbReference>
<dbReference type="Gene3D" id="3.30.1490.70">
    <property type="match status" value="1"/>
</dbReference>
<dbReference type="NCBIfam" id="TIGR02779">
    <property type="entry name" value="NHEJ_ligase_lig"/>
    <property type="match status" value="1"/>
</dbReference>
<keyword evidence="5" id="KW-0548">Nucleotidyltransferase</keyword>
<dbReference type="InterPro" id="IPR014145">
    <property type="entry name" value="LigD_pol_dom"/>
</dbReference>
<keyword evidence="9" id="KW-0227">DNA damage</keyword>
<dbReference type="EC" id="6.5.1.1" evidence="2"/>
<dbReference type="SUPFAM" id="SSF56091">
    <property type="entry name" value="DNA ligase/mRNA capping enzyme, catalytic domain"/>
    <property type="match status" value="1"/>
</dbReference>
<dbReference type="PANTHER" id="PTHR42705">
    <property type="entry name" value="BIFUNCTIONAL NON-HOMOLOGOUS END JOINING PROTEIN LIGD"/>
    <property type="match status" value="1"/>
</dbReference>
<evidence type="ECO:0000256" key="18">
    <source>
        <dbReference type="ARBA" id="ARBA00023268"/>
    </source>
</evidence>
<dbReference type="InterPro" id="IPR014143">
    <property type="entry name" value="NHEJ_ligase_prk"/>
</dbReference>
<dbReference type="GO" id="GO:0005524">
    <property type="term" value="F:ATP binding"/>
    <property type="evidence" value="ECO:0007669"/>
    <property type="project" value="UniProtKB-KW"/>
</dbReference>
<gene>
    <name evidence="23" type="primary">ligD</name>
    <name evidence="23" type="ORF">E6K73_05325</name>
</gene>
<dbReference type="InterPro" id="IPR052171">
    <property type="entry name" value="NHEJ_LigD"/>
</dbReference>
<keyword evidence="16" id="KW-0234">DNA repair</keyword>
<accession>A0A538SJT8</accession>
<dbReference type="GO" id="GO:0003677">
    <property type="term" value="F:DNA binding"/>
    <property type="evidence" value="ECO:0007669"/>
    <property type="project" value="UniProtKB-KW"/>
</dbReference>
<evidence type="ECO:0000256" key="11">
    <source>
        <dbReference type="ARBA" id="ARBA00022839"/>
    </source>
</evidence>
<evidence type="ECO:0000313" key="24">
    <source>
        <dbReference type="Proteomes" id="UP000320184"/>
    </source>
</evidence>
<keyword evidence="7" id="KW-0479">Metal-binding</keyword>
<protein>
    <recommendedName>
        <fullName evidence="2">DNA ligase (ATP)</fullName>
        <ecNumber evidence="2">6.5.1.1</ecNumber>
    </recommendedName>
    <alternativeName>
        <fullName evidence="19">NHEJ DNA polymerase</fullName>
    </alternativeName>
</protein>
<keyword evidence="6" id="KW-0540">Nuclease</keyword>
<evidence type="ECO:0000256" key="21">
    <source>
        <dbReference type="SAM" id="MobiDB-lite"/>
    </source>
</evidence>
<dbReference type="GO" id="GO:0006281">
    <property type="term" value="P:DNA repair"/>
    <property type="evidence" value="ECO:0007669"/>
    <property type="project" value="UniProtKB-KW"/>
</dbReference>
<evidence type="ECO:0000256" key="10">
    <source>
        <dbReference type="ARBA" id="ARBA00022801"/>
    </source>
</evidence>
<evidence type="ECO:0000256" key="15">
    <source>
        <dbReference type="ARBA" id="ARBA00023172"/>
    </source>
</evidence>
<dbReference type="GO" id="GO:0003887">
    <property type="term" value="F:DNA-directed DNA polymerase activity"/>
    <property type="evidence" value="ECO:0007669"/>
    <property type="project" value="UniProtKB-KW"/>
</dbReference>
<dbReference type="Gene3D" id="3.30.470.30">
    <property type="entry name" value="DNA ligase/mRNA capping enzyme"/>
    <property type="match status" value="1"/>
</dbReference>
<dbReference type="CDD" id="cd07906">
    <property type="entry name" value="Adenylation_DNA_ligase_LigD_LigC"/>
    <property type="match status" value="1"/>
</dbReference>
<dbReference type="Proteomes" id="UP000320184">
    <property type="component" value="Unassembled WGS sequence"/>
</dbReference>
<comment type="catalytic activity">
    <reaction evidence="20">
        <text>ATP + (deoxyribonucleotide)n-3'-hydroxyl + 5'-phospho-(deoxyribonucleotide)m = (deoxyribonucleotide)n+m + AMP + diphosphate.</text>
        <dbReference type="EC" id="6.5.1.1"/>
    </reaction>
</comment>
<evidence type="ECO:0000256" key="17">
    <source>
        <dbReference type="ARBA" id="ARBA00023211"/>
    </source>
</evidence>
<dbReference type="GO" id="GO:0004527">
    <property type="term" value="F:exonuclease activity"/>
    <property type="evidence" value="ECO:0007669"/>
    <property type="project" value="UniProtKB-KW"/>
</dbReference>
<keyword evidence="12" id="KW-0067">ATP-binding</keyword>
<evidence type="ECO:0000256" key="9">
    <source>
        <dbReference type="ARBA" id="ARBA00022763"/>
    </source>
</evidence>
<feature type="region of interest" description="Disordered" evidence="21">
    <location>
        <begin position="1"/>
        <end position="71"/>
    </location>
</feature>
<evidence type="ECO:0000256" key="2">
    <source>
        <dbReference type="ARBA" id="ARBA00012727"/>
    </source>
</evidence>
<keyword evidence="18" id="KW-0511">Multifunctional enzyme</keyword>
<evidence type="ECO:0000256" key="16">
    <source>
        <dbReference type="ARBA" id="ARBA00023204"/>
    </source>
</evidence>
<dbReference type="GO" id="GO:0046872">
    <property type="term" value="F:metal ion binding"/>
    <property type="evidence" value="ECO:0007669"/>
    <property type="project" value="UniProtKB-KW"/>
</dbReference>
<organism evidence="23 24">
    <name type="scientific">Eiseniibacteriota bacterium</name>
    <dbReference type="NCBI Taxonomy" id="2212470"/>
    <lineage>
        <taxon>Bacteria</taxon>
        <taxon>Candidatus Eiseniibacteriota</taxon>
    </lineage>
</organism>
<comment type="caution">
    <text evidence="23">The sequence shown here is derived from an EMBL/GenBank/DDBJ whole genome shotgun (WGS) entry which is preliminary data.</text>
</comment>
<keyword evidence="11" id="KW-0269">Exonuclease</keyword>
<evidence type="ECO:0000256" key="7">
    <source>
        <dbReference type="ARBA" id="ARBA00022723"/>
    </source>
</evidence>
<keyword evidence="15" id="KW-0233">DNA recombination</keyword>
<dbReference type="NCBIfam" id="TIGR02776">
    <property type="entry name" value="NHEJ_ligase_prk"/>
    <property type="match status" value="1"/>
</dbReference>
<dbReference type="Gene3D" id="3.90.920.10">
    <property type="entry name" value="DNA primase, PRIM domain"/>
    <property type="match status" value="1"/>
</dbReference>
<evidence type="ECO:0000256" key="12">
    <source>
        <dbReference type="ARBA" id="ARBA00022840"/>
    </source>
</evidence>
<dbReference type="EMBL" id="VBOT01000063">
    <property type="protein sequence ID" value="TMQ51635.1"/>
    <property type="molecule type" value="Genomic_DNA"/>
</dbReference>
<feature type="domain" description="ATP-dependent DNA ligase family profile" evidence="22">
    <location>
        <begin position="356"/>
        <end position="448"/>
    </location>
</feature>
<evidence type="ECO:0000256" key="20">
    <source>
        <dbReference type="ARBA" id="ARBA00034003"/>
    </source>
</evidence>
<dbReference type="InterPro" id="IPR014144">
    <property type="entry name" value="LigD_PE_domain"/>
</dbReference>
<dbReference type="SUPFAM" id="SSF50249">
    <property type="entry name" value="Nucleic acid-binding proteins"/>
    <property type="match status" value="1"/>
</dbReference>
<dbReference type="GO" id="GO:0003910">
    <property type="term" value="F:DNA ligase (ATP) activity"/>
    <property type="evidence" value="ECO:0007669"/>
    <property type="project" value="UniProtKB-EC"/>
</dbReference>
<dbReference type="CDD" id="cd07971">
    <property type="entry name" value="OBF_DNA_ligase_LigD"/>
    <property type="match status" value="1"/>
</dbReference>
<evidence type="ECO:0000256" key="4">
    <source>
        <dbReference type="ARBA" id="ARBA00022679"/>
    </source>
</evidence>
<dbReference type="GO" id="GO:0006310">
    <property type="term" value="P:DNA recombination"/>
    <property type="evidence" value="ECO:0007669"/>
    <property type="project" value="UniProtKB-KW"/>
</dbReference>
<keyword evidence="13" id="KW-0239">DNA-directed DNA polymerase</keyword>
<evidence type="ECO:0000256" key="8">
    <source>
        <dbReference type="ARBA" id="ARBA00022741"/>
    </source>
</evidence>
<dbReference type="InterPro" id="IPR012340">
    <property type="entry name" value="NA-bd_OB-fold"/>
</dbReference>
<comment type="cofactor">
    <cofactor evidence="1">
        <name>Mn(2+)</name>
        <dbReference type="ChEBI" id="CHEBI:29035"/>
    </cofactor>
</comment>
<reference evidence="23 24" key="1">
    <citation type="journal article" date="2019" name="Nat. Microbiol.">
        <title>Mediterranean grassland soil C-N compound turnover is dependent on rainfall and depth, and is mediated by genomically divergent microorganisms.</title>
        <authorList>
            <person name="Diamond S."/>
            <person name="Andeer P.F."/>
            <person name="Li Z."/>
            <person name="Crits-Christoph A."/>
            <person name="Burstein D."/>
            <person name="Anantharaman K."/>
            <person name="Lane K.R."/>
            <person name="Thomas B.C."/>
            <person name="Pan C."/>
            <person name="Northen T.R."/>
            <person name="Banfield J.F."/>
        </authorList>
    </citation>
    <scope>NUCLEOTIDE SEQUENCE [LARGE SCALE GENOMIC DNA]</scope>
    <source>
        <strain evidence="23">WS_3</strain>
    </source>
</reference>
<keyword evidence="3 23" id="KW-0436">Ligase</keyword>
<dbReference type="NCBIfam" id="TIGR02777">
    <property type="entry name" value="LigD_PE_dom"/>
    <property type="match status" value="1"/>
</dbReference>
<evidence type="ECO:0000256" key="14">
    <source>
        <dbReference type="ARBA" id="ARBA00023125"/>
    </source>
</evidence>
<name>A0A538SJT8_UNCEI</name>
<evidence type="ECO:0000259" key="22">
    <source>
        <dbReference type="PROSITE" id="PS50160"/>
    </source>
</evidence>
<keyword evidence="8" id="KW-0547">Nucleotide-binding</keyword>
<evidence type="ECO:0000256" key="6">
    <source>
        <dbReference type="ARBA" id="ARBA00022722"/>
    </source>
</evidence>
<keyword evidence="10" id="KW-0378">Hydrolase</keyword>
<evidence type="ECO:0000256" key="19">
    <source>
        <dbReference type="ARBA" id="ARBA00029943"/>
    </source>
</evidence>
<keyword evidence="4" id="KW-0808">Transferase</keyword>
<dbReference type="Pfam" id="PF21686">
    <property type="entry name" value="LigD_Prim-Pol"/>
    <property type="match status" value="1"/>
</dbReference>
<dbReference type="InterPro" id="IPR012310">
    <property type="entry name" value="DNA_ligase_ATP-dep_cent"/>
</dbReference>
<keyword evidence="17" id="KW-0464">Manganese</keyword>
<dbReference type="Pfam" id="PF04679">
    <property type="entry name" value="DNA_ligase_A_C"/>
    <property type="match status" value="1"/>
</dbReference>
<sequence>MNRKPETGPKRPGKAAPPGGGGEGAAKRKAAPLGGGDEGAAKSGPGDPLERYRAKRSAGRTPEPFGATGDADASRQRLFVVQKHAARRTHHDLRLEWGGTLWSWAVPNGPSADPSERRLAVQVEDHPVEYADFEGIIPAGNYGAGAVIVWDRGVWIPHDDPEEGMREGKLHFDLHGHKMRGEWILVRTKAGPDQWLLFKKADAWARKGAPPFPDESVLSGLTVEELRDGVTRAEEIRAVLEKQGAPRRRVDASTLKPMLAETAEAPFTRSGWLFELKYDGYRLVVAREPDGSAQLVSRNGNDLTPTFPEIARAMRALPYEGIVMDGEVVVLDEQGRPDFNRLQHRGRLQRRTDIDRATVEHPATLLLFDLLGFEDFDVRPLPLLERKELLRRLLPPAGALRYSDHVEERGEELFEQVQKLGLEGIMAKKADAPYRSGRYPQWLKIKADRSGDFVVCGYTEPQGSRAGFGALHLGAFQDGALVYVGRVGTGFDNQKLEDLPDLFRSARRSDPPCTGAVPKGKEHVWVEPRWVAQVRFKTWTGDGMLRHAVFERLREDKRIEECLLPAAPEVPAEEPHPPAPAAATAAPERTLKFTNLDKVFWPEERYTKRDLIEYYRTISPWLLPYLRERPVVLTRYPDGIDGKSFYQKNAPAFLPDWIRRVRVWSAEGEKEIDYIVCDDEETLLFLANLGSIPLHIWSSRVSTLQQPDWCILDLDPKGAPFEHVVRLAIAIRKLCEEIGLEPFIKTSGSTGLHVLLPLGGLCTYEQSRMLGQLIARVILDEHREIATIARALSAREGKVYLDFLQNRHGQLLVVPFSVRPLPGAPVSTPLEWSEVSPRLDHRSFTIRTVPPRLKRLGRDPLSPVLSSKPELGKVLARLEEKLRET</sequence>
<proteinExistence type="predicted"/>
<evidence type="ECO:0000256" key="3">
    <source>
        <dbReference type="ARBA" id="ARBA00022598"/>
    </source>
</evidence>
<keyword evidence="14" id="KW-0238">DNA-binding</keyword>
<evidence type="ECO:0000256" key="13">
    <source>
        <dbReference type="ARBA" id="ARBA00022932"/>
    </source>
</evidence>
<dbReference type="AlphaFoldDB" id="A0A538SJT8"/>
<dbReference type="PROSITE" id="PS50160">
    <property type="entry name" value="DNA_LIGASE_A3"/>
    <property type="match status" value="1"/>
</dbReference>
<dbReference type="InterPro" id="IPR014146">
    <property type="entry name" value="LigD_ligase_dom"/>
</dbReference>
<dbReference type="Pfam" id="PF01068">
    <property type="entry name" value="DNA_ligase_A_M"/>
    <property type="match status" value="1"/>
</dbReference>
<evidence type="ECO:0000256" key="1">
    <source>
        <dbReference type="ARBA" id="ARBA00001936"/>
    </source>
</evidence>
<dbReference type="InterPro" id="IPR012309">
    <property type="entry name" value="DNA_ligase_ATP-dep_C"/>
</dbReference>